<name>A0A285V233_9ACTN</name>
<feature type="region of interest" description="Disordered" evidence="1">
    <location>
        <begin position="82"/>
        <end position="108"/>
    </location>
</feature>
<gene>
    <name evidence="2" type="ORF">SAMN05660748_0318</name>
</gene>
<reference evidence="3" key="1">
    <citation type="submission" date="2017-08" db="EMBL/GenBank/DDBJ databases">
        <authorList>
            <person name="Varghese N."/>
            <person name="Submissions S."/>
        </authorList>
    </citation>
    <scope>NUCLEOTIDE SEQUENCE [LARGE SCALE GENOMIC DNA]</scope>
    <source>
        <strain evidence="3">DSM 4725</strain>
    </source>
</reference>
<evidence type="ECO:0000313" key="3">
    <source>
        <dbReference type="Proteomes" id="UP000219435"/>
    </source>
</evidence>
<feature type="compositionally biased region" description="Basic and acidic residues" evidence="1">
    <location>
        <begin position="82"/>
        <end position="102"/>
    </location>
</feature>
<dbReference type="OrthoDB" id="9799862at2"/>
<keyword evidence="3" id="KW-1185">Reference proteome</keyword>
<evidence type="ECO:0000256" key="1">
    <source>
        <dbReference type="SAM" id="MobiDB-lite"/>
    </source>
</evidence>
<dbReference type="EMBL" id="OBQI01000001">
    <property type="protein sequence ID" value="SOC46571.1"/>
    <property type="molecule type" value="Genomic_DNA"/>
</dbReference>
<dbReference type="Pfam" id="PF06289">
    <property type="entry name" value="FlbD"/>
    <property type="match status" value="1"/>
</dbReference>
<organism evidence="2 3">
    <name type="scientific">Blastococcus aggregatus</name>
    <dbReference type="NCBI Taxonomy" id="38502"/>
    <lineage>
        <taxon>Bacteria</taxon>
        <taxon>Bacillati</taxon>
        <taxon>Actinomycetota</taxon>
        <taxon>Actinomycetes</taxon>
        <taxon>Geodermatophilales</taxon>
        <taxon>Geodermatophilaceae</taxon>
        <taxon>Blastococcus</taxon>
    </lineage>
</organism>
<sequence>MIAVTCRNGEHRTIDPREIERVESVPDTVVHMVSGRTYVLDGDLDDLLLKIRDSHAELLVVQKQLAGGTAELADSAATLRVERRARARDGDSPGSPADRRPVDGPPEG</sequence>
<dbReference type="RefSeq" id="WP_141437022.1">
    <property type="nucleotide sequence ID" value="NZ_OBQI01000001.1"/>
</dbReference>
<dbReference type="AlphaFoldDB" id="A0A285V233"/>
<dbReference type="Proteomes" id="UP000219435">
    <property type="component" value="Unassembled WGS sequence"/>
</dbReference>
<accession>A0A285V233</accession>
<protein>
    <submittedName>
        <fullName evidence="2">Uncharacterized protein YlzI, FlbEa/FlbD family</fullName>
    </submittedName>
</protein>
<evidence type="ECO:0000313" key="2">
    <source>
        <dbReference type="EMBL" id="SOC46571.1"/>
    </source>
</evidence>
<proteinExistence type="predicted"/>
<dbReference type="InterPro" id="IPR009384">
    <property type="entry name" value="SwrD-like"/>
</dbReference>